<dbReference type="EMBL" id="JWJG01000010">
    <property type="protein sequence ID" value="KIF84053.1"/>
    <property type="molecule type" value="Genomic_DNA"/>
</dbReference>
<sequence length="81" mass="8881">MGFDILHQEMTATEDLTLRAGELAALGCLIQTESFNGMAPEIRASTARLLGKIITEVNDLIPRALNESCPEPICRKIKRPS</sequence>
<dbReference type="STRING" id="709839.TSA66_01030"/>
<evidence type="ECO:0000313" key="3">
    <source>
        <dbReference type="EMBL" id="KIF84053.1"/>
    </source>
</evidence>
<keyword evidence="4" id="KW-1185">Reference proteome</keyword>
<proteinExistence type="predicted"/>
<dbReference type="AlphaFoldDB" id="A0A0C1YAM6"/>
<accession>A0A0C1YAM6</accession>
<protein>
    <submittedName>
        <fullName evidence="3">Uncharacterized protein</fullName>
    </submittedName>
</protein>
<gene>
    <name evidence="3" type="ORF">TSA66_01030</name>
    <name evidence="1" type="ORF">TSA66_08095</name>
    <name evidence="2" type="ORF">TSA66_08340</name>
</gene>
<organism evidence="3 4">
    <name type="scientific">Noviherbaspirillum autotrophicum</name>
    <dbReference type="NCBI Taxonomy" id="709839"/>
    <lineage>
        <taxon>Bacteria</taxon>
        <taxon>Pseudomonadati</taxon>
        <taxon>Pseudomonadota</taxon>
        <taxon>Betaproteobacteria</taxon>
        <taxon>Burkholderiales</taxon>
        <taxon>Oxalobacteraceae</taxon>
        <taxon>Noviherbaspirillum</taxon>
    </lineage>
</organism>
<evidence type="ECO:0000313" key="2">
    <source>
        <dbReference type="EMBL" id="KIF80828.1"/>
    </source>
</evidence>
<evidence type="ECO:0000313" key="1">
    <source>
        <dbReference type="EMBL" id="KIF80790.1"/>
    </source>
</evidence>
<dbReference type="EMBL" id="JWJG01000028">
    <property type="protein sequence ID" value="KIF80790.1"/>
    <property type="molecule type" value="Genomic_DNA"/>
</dbReference>
<dbReference type="EMBL" id="JWJG01000028">
    <property type="protein sequence ID" value="KIF80828.1"/>
    <property type="molecule type" value="Genomic_DNA"/>
</dbReference>
<evidence type="ECO:0000313" key="4">
    <source>
        <dbReference type="Proteomes" id="UP000031572"/>
    </source>
</evidence>
<reference evidence="3 4" key="1">
    <citation type="submission" date="2014-12" db="EMBL/GenBank/DDBJ databases">
        <title>Denitrispirillum autotrophicum gen. nov., sp. nov., Denitrifying, Facultatively Autotrophic Bacteria Isolated from Rice Paddy Soil.</title>
        <authorList>
            <person name="Ishii S."/>
            <person name="Ashida N."/>
            <person name="Ohno H."/>
            <person name="Otsuka S."/>
            <person name="Yokota A."/>
            <person name="Senoo K."/>
        </authorList>
    </citation>
    <scope>NUCLEOTIDE SEQUENCE [LARGE SCALE GENOMIC DNA]</scope>
    <source>
        <strain evidence="3 4">TSA66</strain>
    </source>
</reference>
<name>A0A0C1YAM6_9BURK</name>
<dbReference type="Proteomes" id="UP000031572">
    <property type="component" value="Unassembled WGS sequence"/>
</dbReference>
<comment type="caution">
    <text evidence="3">The sequence shown here is derived from an EMBL/GenBank/DDBJ whole genome shotgun (WGS) entry which is preliminary data.</text>
</comment>